<evidence type="ECO:0000259" key="5">
    <source>
        <dbReference type="PROSITE" id="PS50112"/>
    </source>
</evidence>
<gene>
    <name evidence="7" type="ORF">SAMIE_1010280</name>
</gene>
<dbReference type="Pfam" id="PF00015">
    <property type="entry name" value="MCPsignal"/>
    <property type="match status" value="1"/>
</dbReference>
<accession>A0A494W4K1</accession>
<proteinExistence type="inferred from homology"/>
<reference evidence="7 8" key="1">
    <citation type="submission" date="2018-05" db="EMBL/GenBank/DDBJ databases">
        <title>Complete Genome Sequence of the Nonylphenol-Degrading Bacterium Sphingobium amiense DSM 16289T.</title>
        <authorList>
            <person name="Ootsuka M."/>
            <person name="Nishizawa T."/>
            <person name="Ohta H."/>
        </authorList>
    </citation>
    <scope>NUCLEOTIDE SEQUENCE [LARGE SCALE GENOMIC DNA]</scope>
    <source>
        <strain evidence="7 8">DSM 16289</strain>
    </source>
</reference>
<dbReference type="SUPFAM" id="SSF58104">
    <property type="entry name" value="Methyl-accepting chemotaxis protein (MCP) signaling domain"/>
    <property type="match status" value="1"/>
</dbReference>
<dbReference type="NCBIfam" id="TIGR00229">
    <property type="entry name" value="sensory_box"/>
    <property type="match status" value="1"/>
</dbReference>
<dbReference type="InterPro" id="IPR004090">
    <property type="entry name" value="Chemotax_Me-accpt_rcpt"/>
</dbReference>
<dbReference type="InterPro" id="IPR000700">
    <property type="entry name" value="PAS-assoc_C"/>
</dbReference>
<dbReference type="InterPro" id="IPR035965">
    <property type="entry name" value="PAS-like_dom_sf"/>
</dbReference>
<dbReference type="Gene3D" id="6.10.250.3200">
    <property type="match status" value="1"/>
</dbReference>
<dbReference type="RefSeq" id="WP_066699052.1">
    <property type="nucleotide sequence ID" value="NZ_AP018664.1"/>
</dbReference>
<dbReference type="Proteomes" id="UP000279959">
    <property type="component" value="Chromosome"/>
</dbReference>
<dbReference type="GO" id="GO:0006935">
    <property type="term" value="P:chemotaxis"/>
    <property type="evidence" value="ECO:0007669"/>
    <property type="project" value="InterPro"/>
</dbReference>
<dbReference type="Pfam" id="PF08447">
    <property type="entry name" value="PAS_3"/>
    <property type="match status" value="1"/>
</dbReference>
<dbReference type="GO" id="GO:0016020">
    <property type="term" value="C:membrane"/>
    <property type="evidence" value="ECO:0007669"/>
    <property type="project" value="InterPro"/>
</dbReference>
<feature type="domain" description="Methyl-accepting transducer" evidence="4">
    <location>
        <begin position="130"/>
        <end position="202"/>
    </location>
</feature>
<feature type="domain" description="PAC" evidence="6">
    <location>
        <begin position="81"/>
        <end position="133"/>
    </location>
</feature>
<keyword evidence="8" id="KW-1185">Reference proteome</keyword>
<dbReference type="GO" id="GO:0007165">
    <property type="term" value="P:signal transduction"/>
    <property type="evidence" value="ECO:0007669"/>
    <property type="project" value="UniProtKB-KW"/>
</dbReference>
<dbReference type="Gene3D" id="3.30.450.20">
    <property type="entry name" value="PAS domain"/>
    <property type="match status" value="1"/>
</dbReference>
<evidence type="ECO:0000313" key="8">
    <source>
        <dbReference type="Proteomes" id="UP000279959"/>
    </source>
</evidence>
<keyword evidence="1 3" id="KW-0807">Transducer</keyword>
<dbReference type="PRINTS" id="PR00260">
    <property type="entry name" value="CHEMTRNSDUCR"/>
</dbReference>
<dbReference type="CDD" id="cd00130">
    <property type="entry name" value="PAS"/>
    <property type="match status" value="1"/>
</dbReference>
<dbReference type="InterPro" id="IPR001610">
    <property type="entry name" value="PAC"/>
</dbReference>
<dbReference type="SUPFAM" id="SSF55785">
    <property type="entry name" value="PYP-like sensor domain (PAS domain)"/>
    <property type="match status" value="1"/>
</dbReference>
<dbReference type="EMBL" id="AP018664">
    <property type="protein sequence ID" value="BBD97527.1"/>
    <property type="molecule type" value="Genomic_DNA"/>
</dbReference>
<name>A0A494W4K1_9SPHN</name>
<dbReference type="SMART" id="SM00086">
    <property type="entry name" value="PAC"/>
    <property type="match status" value="1"/>
</dbReference>
<protein>
    <submittedName>
        <fullName evidence="7">PAS domain S-box protein</fullName>
    </submittedName>
</protein>
<evidence type="ECO:0000259" key="6">
    <source>
        <dbReference type="PROSITE" id="PS50113"/>
    </source>
</evidence>
<dbReference type="InterPro" id="IPR000014">
    <property type="entry name" value="PAS"/>
</dbReference>
<dbReference type="InterPro" id="IPR013655">
    <property type="entry name" value="PAS_fold_3"/>
</dbReference>
<dbReference type="PANTHER" id="PTHR32089">
    <property type="entry name" value="METHYL-ACCEPTING CHEMOTAXIS PROTEIN MCPB"/>
    <property type="match status" value="1"/>
</dbReference>
<evidence type="ECO:0000256" key="3">
    <source>
        <dbReference type="PROSITE-ProRule" id="PRU00284"/>
    </source>
</evidence>
<sequence>MGQASYHSPDAAWDAICKSQAVIEFAPDGTILWANDLFLNLTGYALEDIAGRHHRLFCHKGDAESPDYAAFWKKLARGVHDGGEYRRITKHGRDVWLQATYNPVFDADGKVQRILKIAADITASKMLRAELRAMVDGLVEIVDGIGLIANQTNLLALNAAIEAARAGEAGRGFAVVATEVKKLAGDTRTATERARAMVEAVA</sequence>
<evidence type="ECO:0000259" key="4">
    <source>
        <dbReference type="PROSITE" id="PS50111"/>
    </source>
</evidence>
<dbReference type="KEGG" id="sami:SAMIE_1010280"/>
<dbReference type="PROSITE" id="PS50111">
    <property type="entry name" value="CHEMOTAXIS_TRANSDUC_2"/>
    <property type="match status" value="1"/>
</dbReference>
<evidence type="ECO:0000313" key="7">
    <source>
        <dbReference type="EMBL" id="BBD97527.1"/>
    </source>
</evidence>
<dbReference type="AlphaFoldDB" id="A0A494W4K1"/>
<dbReference type="PROSITE" id="PS50112">
    <property type="entry name" value="PAS"/>
    <property type="match status" value="1"/>
</dbReference>
<evidence type="ECO:0000256" key="2">
    <source>
        <dbReference type="ARBA" id="ARBA00029447"/>
    </source>
</evidence>
<comment type="similarity">
    <text evidence="2">Belongs to the methyl-accepting chemotaxis (MCP) protein family.</text>
</comment>
<dbReference type="PANTHER" id="PTHR32089:SF112">
    <property type="entry name" value="LYSOZYME-LIKE PROTEIN-RELATED"/>
    <property type="match status" value="1"/>
</dbReference>
<dbReference type="InterPro" id="IPR004089">
    <property type="entry name" value="MCPsignal_dom"/>
</dbReference>
<feature type="domain" description="PAS" evidence="5">
    <location>
        <begin position="28"/>
        <end position="52"/>
    </location>
</feature>
<evidence type="ECO:0000256" key="1">
    <source>
        <dbReference type="ARBA" id="ARBA00023224"/>
    </source>
</evidence>
<organism evidence="7 8">
    <name type="scientific">Sphingobium amiense</name>
    <dbReference type="NCBI Taxonomy" id="135719"/>
    <lineage>
        <taxon>Bacteria</taxon>
        <taxon>Pseudomonadati</taxon>
        <taxon>Pseudomonadota</taxon>
        <taxon>Alphaproteobacteria</taxon>
        <taxon>Sphingomonadales</taxon>
        <taxon>Sphingomonadaceae</taxon>
        <taxon>Sphingobium</taxon>
    </lineage>
</organism>
<dbReference type="PROSITE" id="PS50113">
    <property type="entry name" value="PAC"/>
    <property type="match status" value="1"/>
</dbReference>
<dbReference type="GO" id="GO:0004888">
    <property type="term" value="F:transmembrane signaling receptor activity"/>
    <property type="evidence" value="ECO:0007669"/>
    <property type="project" value="InterPro"/>
</dbReference>